<dbReference type="Proteomes" id="UP000440224">
    <property type="component" value="Unassembled WGS sequence"/>
</dbReference>
<proteinExistence type="predicted"/>
<reference evidence="1 2" key="1">
    <citation type="submission" date="2019-10" db="EMBL/GenBank/DDBJ databases">
        <title>A soil myxobacterium in the family Polyangiaceae.</title>
        <authorList>
            <person name="Li Y."/>
            <person name="Wang J."/>
        </authorList>
    </citation>
    <scope>NUCLEOTIDE SEQUENCE [LARGE SCALE GENOMIC DNA]</scope>
    <source>
        <strain evidence="1 2">DSM 14734</strain>
    </source>
</reference>
<accession>A0A6N7PKX5</accession>
<sequence>MIAPPDATAETMLAALSTTIGALDAAVELDVDRSAEDREFFAIERDNLKPLFALLFEADREATSHLLLVVQARQARVQLGDAILDRGVSRAKARMKVELKGSAMEDGADHVFGSDVSDITQAERAKEPGLVLKAVGKFGQVPNFPGKAEMEVDLTGRATRQQQNFTDRDTAGVDAATRASAVKVAIAAGSDALYKLEKRLLDRFPRQTSYVRAFFYDVAPNRKKSEPSKNG</sequence>
<dbReference type="EMBL" id="WJIE01000001">
    <property type="protein sequence ID" value="MRG90755.1"/>
    <property type="molecule type" value="Genomic_DNA"/>
</dbReference>
<dbReference type="AlphaFoldDB" id="A0A6N7PKX5"/>
<gene>
    <name evidence="1" type="ORF">GF068_02275</name>
</gene>
<organism evidence="1 2">
    <name type="scientific">Polyangium spumosum</name>
    <dbReference type="NCBI Taxonomy" id="889282"/>
    <lineage>
        <taxon>Bacteria</taxon>
        <taxon>Pseudomonadati</taxon>
        <taxon>Myxococcota</taxon>
        <taxon>Polyangia</taxon>
        <taxon>Polyangiales</taxon>
        <taxon>Polyangiaceae</taxon>
        <taxon>Polyangium</taxon>
    </lineage>
</organism>
<dbReference type="RefSeq" id="WP_153817636.1">
    <property type="nucleotide sequence ID" value="NZ_WJIE01000001.1"/>
</dbReference>
<dbReference type="OrthoDB" id="5505043at2"/>
<name>A0A6N7PKX5_9BACT</name>
<comment type="caution">
    <text evidence="1">The sequence shown here is derived from an EMBL/GenBank/DDBJ whole genome shotgun (WGS) entry which is preliminary data.</text>
</comment>
<keyword evidence="2" id="KW-1185">Reference proteome</keyword>
<evidence type="ECO:0000313" key="2">
    <source>
        <dbReference type="Proteomes" id="UP000440224"/>
    </source>
</evidence>
<evidence type="ECO:0000313" key="1">
    <source>
        <dbReference type="EMBL" id="MRG90755.1"/>
    </source>
</evidence>
<protein>
    <submittedName>
        <fullName evidence="1">Uncharacterized protein</fullName>
    </submittedName>
</protein>